<comment type="caution">
    <text evidence="1">The sequence shown here is derived from an EMBL/GenBank/DDBJ whole genome shotgun (WGS) entry which is preliminary data.</text>
</comment>
<keyword evidence="2" id="KW-1185">Reference proteome</keyword>
<reference evidence="1" key="1">
    <citation type="submission" date="2019-09" db="EMBL/GenBank/DDBJ databases">
        <title>Bird 10,000 Genomes (B10K) Project - Family phase.</title>
        <authorList>
            <person name="Zhang G."/>
        </authorList>
    </citation>
    <scope>NUCLEOTIDE SEQUENCE</scope>
    <source>
        <strain evidence="1">B10K-DU-001-63</strain>
        <tissue evidence="1">Muscle</tissue>
    </source>
</reference>
<protein>
    <submittedName>
        <fullName evidence="1">ECSIT protein</fullName>
    </submittedName>
</protein>
<name>A0A851IS51_9PASS</name>
<dbReference type="Proteomes" id="UP000660704">
    <property type="component" value="Unassembled WGS sequence"/>
</dbReference>
<evidence type="ECO:0000313" key="1">
    <source>
        <dbReference type="EMBL" id="NXB69747.1"/>
    </source>
</evidence>
<accession>A0A851IS51</accession>
<evidence type="ECO:0000313" key="2">
    <source>
        <dbReference type="Proteomes" id="UP000660704"/>
    </source>
</evidence>
<sequence>PPPDPERSFYFPLHLELELERGPWDDEDFDVEEGEVWGVRWGGSGGWISALQRQNPALANTPVLFRLAQGLGDPPAAPLGAGTPP</sequence>
<proteinExistence type="predicted"/>
<dbReference type="AlphaFoldDB" id="A0A851IS51"/>
<dbReference type="EMBL" id="WBMY01000613">
    <property type="protein sequence ID" value="NXB69747.1"/>
    <property type="molecule type" value="Genomic_DNA"/>
</dbReference>
<feature type="non-terminal residue" evidence="1">
    <location>
        <position position="1"/>
    </location>
</feature>
<organism evidence="1 2">
    <name type="scientific">Donacobius atricapilla</name>
    <dbReference type="NCBI Taxonomy" id="237420"/>
    <lineage>
        <taxon>Eukaryota</taxon>
        <taxon>Metazoa</taxon>
        <taxon>Chordata</taxon>
        <taxon>Craniata</taxon>
        <taxon>Vertebrata</taxon>
        <taxon>Euteleostomi</taxon>
        <taxon>Archelosauria</taxon>
        <taxon>Archosauria</taxon>
        <taxon>Dinosauria</taxon>
        <taxon>Saurischia</taxon>
        <taxon>Theropoda</taxon>
        <taxon>Coelurosauria</taxon>
        <taxon>Aves</taxon>
        <taxon>Neognathae</taxon>
        <taxon>Neoaves</taxon>
        <taxon>Telluraves</taxon>
        <taxon>Australaves</taxon>
        <taxon>Passeriformes</taxon>
        <taxon>Mimidae</taxon>
        <taxon>Donacobius</taxon>
    </lineage>
</organism>
<gene>
    <name evidence="1" type="primary">Ecsit</name>
    <name evidence="1" type="ORF">DONATR_R14908</name>
</gene>
<feature type="non-terminal residue" evidence="1">
    <location>
        <position position="85"/>
    </location>
</feature>